<dbReference type="EMBL" id="JBHSWG010000001">
    <property type="protein sequence ID" value="MFC6759953.1"/>
    <property type="molecule type" value="Genomic_DNA"/>
</dbReference>
<keyword evidence="3" id="KW-1185">Reference proteome</keyword>
<comment type="caution">
    <text evidence="2">The sequence shown here is derived from an EMBL/GenBank/DDBJ whole genome shotgun (WGS) entry which is preliminary data.</text>
</comment>
<sequence>MLGVVLWSDPVDRKAVFWCEDQGDLAYYCAGPATDLCDGFLEAGDMVTFTADIVGKLRKARDVALVQEQACTELPEKLRNTSRTSQAPARRQEGDKRILSFVSPSAPQVITHQFRKRNV</sequence>
<feature type="region of interest" description="Disordered" evidence="1">
    <location>
        <begin position="76"/>
        <end position="97"/>
    </location>
</feature>
<name>A0ABW2B4Z8_9RHOB</name>
<gene>
    <name evidence="2" type="ORF">ACFQFQ_11340</name>
</gene>
<evidence type="ECO:0000313" key="3">
    <source>
        <dbReference type="Proteomes" id="UP001596353"/>
    </source>
</evidence>
<evidence type="ECO:0000313" key="2">
    <source>
        <dbReference type="EMBL" id="MFC6759953.1"/>
    </source>
</evidence>
<organism evidence="2 3">
    <name type="scientific">Sulfitobacter porphyrae</name>
    <dbReference type="NCBI Taxonomy" id="1246864"/>
    <lineage>
        <taxon>Bacteria</taxon>
        <taxon>Pseudomonadati</taxon>
        <taxon>Pseudomonadota</taxon>
        <taxon>Alphaproteobacteria</taxon>
        <taxon>Rhodobacterales</taxon>
        <taxon>Roseobacteraceae</taxon>
        <taxon>Sulfitobacter</taxon>
    </lineage>
</organism>
<protein>
    <submittedName>
        <fullName evidence="2">Uncharacterized protein</fullName>
    </submittedName>
</protein>
<reference evidence="3" key="1">
    <citation type="journal article" date="2019" name="Int. J. Syst. Evol. Microbiol.">
        <title>The Global Catalogue of Microorganisms (GCM) 10K type strain sequencing project: providing services to taxonomists for standard genome sequencing and annotation.</title>
        <authorList>
            <consortium name="The Broad Institute Genomics Platform"/>
            <consortium name="The Broad Institute Genome Sequencing Center for Infectious Disease"/>
            <person name="Wu L."/>
            <person name="Ma J."/>
        </authorList>
    </citation>
    <scope>NUCLEOTIDE SEQUENCE [LARGE SCALE GENOMIC DNA]</scope>
    <source>
        <strain evidence="3">CCUG 66188</strain>
    </source>
</reference>
<accession>A0ABW2B4Z8</accession>
<dbReference type="Proteomes" id="UP001596353">
    <property type="component" value="Unassembled WGS sequence"/>
</dbReference>
<proteinExistence type="predicted"/>
<evidence type="ECO:0000256" key="1">
    <source>
        <dbReference type="SAM" id="MobiDB-lite"/>
    </source>
</evidence>